<feature type="compositionally biased region" description="Basic and acidic residues" evidence="2">
    <location>
        <begin position="162"/>
        <end position="171"/>
    </location>
</feature>
<gene>
    <name evidence="3" type="ORF">OS493_019872</name>
</gene>
<keyword evidence="4" id="KW-1185">Reference proteome</keyword>
<reference evidence="3" key="1">
    <citation type="submission" date="2023-01" db="EMBL/GenBank/DDBJ databases">
        <title>Genome assembly of the deep-sea coral Lophelia pertusa.</title>
        <authorList>
            <person name="Herrera S."/>
            <person name="Cordes E."/>
        </authorList>
    </citation>
    <scope>NUCLEOTIDE SEQUENCE</scope>
    <source>
        <strain evidence="3">USNM1676648</strain>
        <tissue evidence="3">Polyp</tissue>
    </source>
</reference>
<feature type="coiled-coil region" evidence="1">
    <location>
        <begin position="87"/>
        <end position="114"/>
    </location>
</feature>
<dbReference type="AlphaFoldDB" id="A0A9W9YN80"/>
<feature type="region of interest" description="Disordered" evidence="2">
    <location>
        <begin position="126"/>
        <end position="171"/>
    </location>
</feature>
<accession>A0A9W9YN80</accession>
<evidence type="ECO:0000313" key="3">
    <source>
        <dbReference type="EMBL" id="KAJ7358968.1"/>
    </source>
</evidence>
<proteinExistence type="predicted"/>
<comment type="caution">
    <text evidence="3">The sequence shown here is derived from an EMBL/GenBank/DDBJ whole genome shotgun (WGS) entry which is preliminary data.</text>
</comment>
<keyword evidence="1" id="KW-0175">Coiled coil</keyword>
<organism evidence="3 4">
    <name type="scientific">Desmophyllum pertusum</name>
    <dbReference type="NCBI Taxonomy" id="174260"/>
    <lineage>
        <taxon>Eukaryota</taxon>
        <taxon>Metazoa</taxon>
        <taxon>Cnidaria</taxon>
        <taxon>Anthozoa</taxon>
        <taxon>Hexacorallia</taxon>
        <taxon>Scleractinia</taxon>
        <taxon>Caryophylliina</taxon>
        <taxon>Caryophylliidae</taxon>
        <taxon>Desmophyllum</taxon>
    </lineage>
</organism>
<dbReference type="Proteomes" id="UP001163046">
    <property type="component" value="Unassembled WGS sequence"/>
</dbReference>
<sequence>MPSSRLRNKVYRYAVFFFPDGKTFGTAQTSTICKGFKGKIKEGETVELNWEESRVVGKIIFLHDEPQECWAEEREAIRRLAIQGHPVDHQTQLEDQLEDNETQLEDNETQMEDNETHLEDNGTHLEDNETLLKDQPTPLHTMLKDQETPQSGQPTPVEESANEDHSNHQLI</sequence>
<protein>
    <submittedName>
        <fullName evidence="3">Uncharacterized protein</fullName>
    </submittedName>
</protein>
<evidence type="ECO:0000256" key="1">
    <source>
        <dbReference type="SAM" id="Coils"/>
    </source>
</evidence>
<evidence type="ECO:0000256" key="2">
    <source>
        <dbReference type="SAM" id="MobiDB-lite"/>
    </source>
</evidence>
<evidence type="ECO:0000313" key="4">
    <source>
        <dbReference type="Proteomes" id="UP001163046"/>
    </source>
</evidence>
<dbReference type="EMBL" id="MU827313">
    <property type="protein sequence ID" value="KAJ7358968.1"/>
    <property type="molecule type" value="Genomic_DNA"/>
</dbReference>
<name>A0A9W9YN80_9CNID</name>